<name>A0ABX1JU25_9MICC</name>
<proteinExistence type="predicted"/>
<keyword evidence="2" id="KW-1185">Reference proteome</keyword>
<gene>
    <name evidence="1" type="ORF">HER39_19995</name>
</gene>
<sequence>MTIIEEAGTVDDEALWAAIEAERLSLANLLEDLDPGQWEARSLCSEWRVR</sequence>
<feature type="non-terminal residue" evidence="1">
    <location>
        <position position="50"/>
    </location>
</feature>
<dbReference type="SUPFAM" id="SSF109854">
    <property type="entry name" value="DinB/YfiT-like putative metalloenzymes"/>
    <property type="match status" value="1"/>
</dbReference>
<protein>
    <submittedName>
        <fullName evidence="1">Maleylpyruvate isomerase family mycothiol-dependent enzyme</fullName>
    </submittedName>
</protein>
<organism evidence="1 2">
    <name type="scientific">Arthrobacter deserti</name>
    <dbReference type="NCBI Taxonomy" id="1742687"/>
    <lineage>
        <taxon>Bacteria</taxon>
        <taxon>Bacillati</taxon>
        <taxon>Actinomycetota</taxon>
        <taxon>Actinomycetes</taxon>
        <taxon>Micrococcales</taxon>
        <taxon>Micrococcaceae</taxon>
        <taxon>Arthrobacter</taxon>
    </lineage>
</organism>
<evidence type="ECO:0000313" key="1">
    <source>
        <dbReference type="EMBL" id="NKX52813.1"/>
    </source>
</evidence>
<dbReference type="InterPro" id="IPR034660">
    <property type="entry name" value="DinB/YfiT-like"/>
</dbReference>
<accession>A0ABX1JU25</accession>
<reference evidence="1 2" key="1">
    <citation type="submission" date="2020-04" db="EMBL/GenBank/DDBJ databases">
        <authorList>
            <person name="Liu S."/>
        </authorList>
    </citation>
    <scope>NUCLEOTIDE SEQUENCE [LARGE SCALE GENOMIC DNA]</scope>
    <source>
        <strain evidence="1 2">CGMCC 1.15091</strain>
    </source>
</reference>
<evidence type="ECO:0000313" key="2">
    <source>
        <dbReference type="Proteomes" id="UP000523795"/>
    </source>
</evidence>
<dbReference type="GO" id="GO:0016853">
    <property type="term" value="F:isomerase activity"/>
    <property type="evidence" value="ECO:0007669"/>
    <property type="project" value="UniProtKB-KW"/>
</dbReference>
<dbReference type="EMBL" id="JAAZSR010000762">
    <property type="protein sequence ID" value="NKX52813.1"/>
    <property type="molecule type" value="Genomic_DNA"/>
</dbReference>
<keyword evidence="1" id="KW-0413">Isomerase</keyword>
<dbReference type="Proteomes" id="UP000523795">
    <property type="component" value="Unassembled WGS sequence"/>
</dbReference>
<comment type="caution">
    <text evidence="1">The sequence shown here is derived from an EMBL/GenBank/DDBJ whole genome shotgun (WGS) entry which is preliminary data.</text>
</comment>